<keyword evidence="2" id="KW-1185">Reference proteome</keyword>
<dbReference type="Gene3D" id="3.20.20.80">
    <property type="entry name" value="Glycosidases"/>
    <property type="match status" value="1"/>
</dbReference>
<proteinExistence type="predicted"/>
<comment type="caution">
    <text evidence="1">The sequence shown here is derived from an EMBL/GenBank/DDBJ whole genome shotgun (WGS) entry which is preliminary data.</text>
</comment>
<dbReference type="InterPro" id="IPR017853">
    <property type="entry name" value="GH"/>
</dbReference>
<evidence type="ECO:0000313" key="1">
    <source>
        <dbReference type="EMBL" id="EPF32174.1"/>
    </source>
</evidence>
<dbReference type="EMBL" id="ATFF01000002">
    <property type="protein sequence ID" value="EPF32174.1"/>
    <property type="molecule type" value="Genomic_DNA"/>
</dbReference>
<protein>
    <submittedName>
        <fullName evidence="1">Uncharacterized protein</fullName>
    </submittedName>
</protein>
<dbReference type="AlphaFoldDB" id="S3L5W6"/>
<dbReference type="PATRIC" id="fig|1125699.3.peg.164"/>
<dbReference type="SUPFAM" id="SSF51445">
    <property type="entry name" value="(Trans)glycosidases"/>
    <property type="match status" value="1"/>
</dbReference>
<evidence type="ECO:0000313" key="2">
    <source>
        <dbReference type="Proteomes" id="UP000014541"/>
    </source>
</evidence>
<accession>S3L5W6</accession>
<gene>
    <name evidence="1" type="ORF">HMPREF9194_00168</name>
</gene>
<dbReference type="HOGENOM" id="CLU_070568_0_0_12"/>
<dbReference type="STRING" id="1125699.HMPREF9194_00168"/>
<name>S3L5W6_TREMA</name>
<sequence length="326" mass="37845">MFFWGILYATFLAFTRFPCYHYRMIRKILFCTLLVCMISLASRLHAQQSAQTRQKIPSPLYGITLDAVSKSSINKIIDAIKALPVKPTARVIIDADKKPADFVPLLARLHEVSYVLLCPCDSSDMELYETVESYTARFADCVAHLAPYTDIWEVGNEINGEGWLGGTDELIGQKAYAAWKYVHDRGLASALTTYMFKPGDQSMTMEEWLEKFIPPDMKNALDYVLVSYYDEDNEGMHDDWDDMFKNLYEMFPASQLGFGEVGFADPHRAGKAFNAQADAYYRMMPYNDRYVGGYFWWYWQEDCVPHKRNSRWQKIADNFLWMKENY</sequence>
<dbReference type="eggNOG" id="COG3291">
    <property type="taxonomic scope" value="Bacteria"/>
</dbReference>
<reference evidence="1 2" key="1">
    <citation type="submission" date="2013-04" db="EMBL/GenBank/DDBJ databases">
        <title>The Genome Sequence of Treponema maltophilum ATCC 51939.</title>
        <authorList>
            <consortium name="The Broad Institute Genomics Platform"/>
            <person name="Earl A."/>
            <person name="Ward D."/>
            <person name="Feldgarden M."/>
            <person name="Gevers D."/>
            <person name="Leonetti C."/>
            <person name="Blanton J.M."/>
            <person name="Dewhirst F.E."/>
            <person name="Izard J."/>
            <person name="Walker B."/>
            <person name="Young S."/>
            <person name="Zeng Q."/>
            <person name="Gargeya S."/>
            <person name="Fitzgerald M."/>
            <person name="Haas B."/>
            <person name="Abouelleil A."/>
            <person name="Allen A.W."/>
            <person name="Alvarado L."/>
            <person name="Arachchi H.M."/>
            <person name="Berlin A.M."/>
            <person name="Chapman S.B."/>
            <person name="Gainer-Dewar J."/>
            <person name="Goldberg J."/>
            <person name="Griggs A."/>
            <person name="Gujja S."/>
            <person name="Hansen M."/>
            <person name="Howarth C."/>
            <person name="Imamovic A."/>
            <person name="Ireland A."/>
            <person name="Larimer J."/>
            <person name="McCowan C."/>
            <person name="Murphy C."/>
            <person name="Pearson M."/>
            <person name="Poon T.W."/>
            <person name="Priest M."/>
            <person name="Roberts A."/>
            <person name="Saif S."/>
            <person name="Shea T."/>
            <person name="Sisk P."/>
            <person name="Sykes S."/>
            <person name="Wortman J."/>
            <person name="Nusbaum C."/>
            <person name="Birren B."/>
        </authorList>
    </citation>
    <scope>NUCLEOTIDE SEQUENCE [LARGE SCALE GENOMIC DNA]</scope>
    <source>
        <strain evidence="1 2">ATCC 51939</strain>
    </source>
</reference>
<dbReference type="Proteomes" id="UP000014541">
    <property type="component" value="Unassembled WGS sequence"/>
</dbReference>
<organism evidence="1 2">
    <name type="scientific">Treponema maltophilum ATCC 51939</name>
    <dbReference type="NCBI Taxonomy" id="1125699"/>
    <lineage>
        <taxon>Bacteria</taxon>
        <taxon>Pseudomonadati</taxon>
        <taxon>Spirochaetota</taxon>
        <taxon>Spirochaetia</taxon>
        <taxon>Spirochaetales</taxon>
        <taxon>Treponemataceae</taxon>
        <taxon>Treponema</taxon>
    </lineage>
</organism>